<dbReference type="EMBL" id="DS231898">
    <property type="protein sequence ID" value="EDS44611.1"/>
    <property type="molecule type" value="Genomic_DNA"/>
</dbReference>
<dbReference type="Proteomes" id="UP000002320">
    <property type="component" value="Unassembled WGS sequence"/>
</dbReference>
<evidence type="ECO:0000313" key="3">
    <source>
        <dbReference type="EnsemblMetazoa" id="CPIJ005344-PA"/>
    </source>
</evidence>
<dbReference type="AlphaFoldDB" id="B0WDK2"/>
<keyword evidence="4" id="KW-1185">Reference proteome</keyword>
<reference evidence="2" key="1">
    <citation type="submission" date="2007-03" db="EMBL/GenBank/DDBJ databases">
        <title>Annotation of Culex pipiens quinquefasciatus.</title>
        <authorList>
            <consortium name="The Broad Institute Genome Sequencing Platform"/>
            <person name="Atkinson P.W."/>
            <person name="Hemingway J."/>
            <person name="Christensen B.M."/>
            <person name="Higgs S."/>
            <person name="Kodira C."/>
            <person name="Hannick L."/>
            <person name="Megy K."/>
            <person name="O'Leary S."/>
            <person name="Pearson M."/>
            <person name="Haas B.J."/>
            <person name="Mauceli E."/>
            <person name="Wortman J.R."/>
            <person name="Lee N.H."/>
            <person name="Guigo R."/>
            <person name="Stanke M."/>
            <person name="Alvarado L."/>
            <person name="Amedeo P."/>
            <person name="Antoine C.H."/>
            <person name="Arensburger P."/>
            <person name="Bidwell S.L."/>
            <person name="Crawford M."/>
            <person name="Camaro F."/>
            <person name="Devon K."/>
            <person name="Engels R."/>
            <person name="Hammond M."/>
            <person name="Howarth C."/>
            <person name="Koehrsen M."/>
            <person name="Lawson D."/>
            <person name="Montgomery P."/>
            <person name="Nene V."/>
            <person name="Nusbaum C."/>
            <person name="Puiu D."/>
            <person name="Romero-Severson J."/>
            <person name="Severson D.W."/>
            <person name="Shumway M."/>
            <person name="Sisk P."/>
            <person name="Stolte C."/>
            <person name="Zeng Q."/>
            <person name="Eisenstadt E."/>
            <person name="Fraser-Liggett C."/>
            <person name="Strausberg R."/>
            <person name="Galagan J."/>
            <person name="Birren B."/>
            <person name="Collins F.H."/>
        </authorList>
    </citation>
    <scope>NUCLEOTIDE SEQUENCE [LARGE SCALE GENOMIC DNA]</scope>
    <source>
        <strain evidence="2">JHB</strain>
    </source>
</reference>
<organism>
    <name type="scientific">Culex quinquefasciatus</name>
    <name type="common">Southern house mosquito</name>
    <name type="synonym">Culex pungens</name>
    <dbReference type="NCBI Taxonomy" id="7176"/>
    <lineage>
        <taxon>Eukaryota</taxon>
        <taxon>Metazoa</taxon>
        <taxon>Ecdysozoa</taxon>
        <taxon>Arthropoda</taxon>
        <taxon>Hexapoda</taxon>
        <taxon>Insecta</taxon>
        <taxon>Pterygota</taxon>
        <taxon>Neoptera</taxon>
        <taxon>Endopterygota</taxon>
        <taxon>Diptera</taxon>
        <taxon>Nematocera</taxon>
        <taxon>Culicoidea</taxon>
        <taxon>Culicidae</taxon>
        <taxon>Culicinae</taxon>
        <taxon>Culicini</taxon>
        <taxon>Culex</taxon>
        <taxon>Culex</taxon>
    </lineage>
</organism>
<evidence type="ECO:0000313" key="2">
    <source>
        <dbReference type="EMBL" id="EDS44611.1"/>
    </source>
</evidence>
<dbReference type="EnsemblMetazoa" id="CPIJ005344-RA">
    <property type="protein sequence ID" value="CPIJ005344-PA"/>
    <property type="gene ID" value="CPIJ005344"/>
</dbReference>
<proteinExistence type="predicted"/>
<gene>
    <name evidence="3" type="primary">6036792</name>
    <name evidence="2" type="ORF">CpipJ_CPIJ005344</name>
</gene>
<sequence length="76" mass="8465">MGCLYRSTSWEIIREPEFESRKLITNFHFLSLFPRTAAPTVTCANGYTSSARTATVTRQSPATTPPTLPTAQVWTV</sequence>
<evidence type="ECO:0000313" key="4">
    <source>
        <dbReference type="Proteomes" id="UP000002320"/>
    </source>
</evidence>
<name>B0WDK2_CULQU</name>
<dbReference type="KEGG" id="cqu:CpipJ_CPIJ005344"/>
<feature type="region of interest" description="Disordered" evidence="1">
    <location>
        <begin position="55"/>
        <end position="76"/>
    </location>
</feature>
<protein>
    <submittedName>
        <fullName evidence="2 3">Uncharacterized protein</fullName>
    </submittedName>
</protein>
<dbReference type="VEuPathDB" id="VectorBase:CPIJ005344"/>
<dbReference type="InParanoid" id="B0WDK2"/>
<reference evidence="3" key="2">
    <citation type="submission" date="2020-05" db="UniProtKB">
        <authorList>
            <consortium name="EnsemblMetazoa"/>
        </authorList>
    </citation>
    <scope>IDENTIFICATION</scope>
    <source>
        <strain evidence="3">JHB</strain>
    </source>
</reference>
<dbReference type="HOGENOM" id="CLU_2656910_0_0_1"/>
<evidence type="ECO:0000256" key="1">
    <source>
        <dbReference type="SAM" id="MobiDB-lite"/>
    </source>
</evidence>
<accession>B0WDK2</accession>